<evidence type="ECO:0000259" key="2">
    <source>
        <dbReference type="Pfam" id="PF05257"/>
    </source>
</evidence>
<accession>A0A846XNH0</accession>
<dbReference type="SUPFAM" id="SSF54001">
    <property type="entry name" value="Cysteine proteinases"/>
    <property type="match status" value="1"/>
</dbReference>
<reference evidence="3 4" key="1">
    <citation type="submission" date="2020-04" db="EMBL/GenBank/DDBJ databases">
        <title>MicrobeNet Type strains.</title>
        <authorList>
            <person name="Nicholson A.C."/>
        </authorList>
    </citation>
    <scope>NUCLEOTIDE SEQUENCE [LARGE SCALE GENOMIC DNA]</scope>
    <source>
        <strain evidence="3 4">DSM 45078</strain>
    </source>
</reference>
<dbReference type="Proteomes" id="UP000565715">
    <property type="component" value="Unassembled WGS sequence"/>
</dbReference>
<dbReference type="InterPro" id="IPR007921">
    <property type="entry name" value="CHAP_dom"/>
</dbReference>
<dbReference type="RefSeq" id="WP_068044054.1">
    <property type="nucleotide sequence ID" value="NZ_JAAXOO010000009.1"/>
</dbReference>
<gene>
    <name evidence="3" type="ORF">HGA13_31365</name>
</gene>
<feature type="domain" description="Peptidase C51" evidence="2">
    <location>
        <begin position="252"/>
        <end position="333"/>
    </location>
</feature>
<dbReference type="AlphaFoldDB" id="A0A846XNH0"/>
<protein>
    <submittedName>
        <fullName evidence="3">CHAP domain-containing protein</fullName>
    </submittedName>
</protein>
<comment type="caution">
    <text evidence="3">The sequence shown here is derived from an EMBL/GenBank/DDBJ whole genome shotgun (WGS) entry which is preliminary data.</text>
</comment>
<sequence length="371" mass="39985">MTTRAELEIDLDPPAGARPMAIVVIEAVEEGIQAQVYTLATGNSDYDVDLVGWLTNQGLLGAEGLDADVGESVMIDQHRDTREKIEGKTGELQSQHDAVNASAFDAFSITNGTFQQIKSKVETLQETLSQQPGPAEGEVYMPIAAEYAAVGAALNTLDEVIDLVDTAQRGMESHAEDIERSNPGNSGNPSQIWGATSPKSDMTFTVTGDATPDSIVDIARDELERGVAERGGSSNNAYYTDTGERTPFDIGDAWCASFTSYVWEKAGYEVDWTNKNYVPAIWNDAKANLETADAGYAEKGDLIIFDWQGDGTPDHIGIVDKVEGSTIYTIEGNSSNQLKRNEYQMGNNDLVGVVKPPARKVPTPAPEPVAQ</sequence>
<evidence type="ECO:0000313" key="3">
    <source>
        <dbReference type="EMBL" id="NKY37532.1"/>
    </source>
</evidence>
<feature type="compositionally biased region" description="Polar residues" evidence="1">
    <location>
        <begin position="182"/>
        <end position="191"/>
    </location>
</feature>
<evidence type="ECO:0000256" key="1">
    <source>
        <dbReference type="SAM" id="MobiDB-lite"/>
    </source>
</evidence>
<evidence type="ECO:0000313" key="4">
    <source>
        <dbReference type="Proteomes" id="UP000565715"/>
    </source>
</evidence>
<feature type="region of interest" description="Disordered" evidence="1">
    <location>
        <begin position="172"/>
        <end position="191"/>
    </location>
</feature>
<dbReference type="InterPro" id="IPR038765">
    <property type="entry name" value="Papain-like_cys_pep_sf"/>
</dbReference>
<dbReference type="Pfam" id="PF05257">
    <property type="entry name" value="CHAP"/>
    <property type="match status" value="1"/>
</dbReference>
<name>A0A846XNH0_9NOCA</name>
<proteinExistence type="predicted"/>
<dbReference type="Gene3D" id="3.90.1720.10">
    <property type="entry name" value="endopeptidase domain like (from Nostoc punctiforme)"/>
    <property type="match status" value="1"/>
</dbReference>
<dbReference type="EMBL" id="JAAXOO010000009">
    <property type="protein sequence ID" value="NKY37532.1"/>
    <property type="molecule type" value="Genomic_DNA"/>
</dbReference>
<keyword evidence="4" id="KW-1185">Reference proteome</keyword>
<organism evidence="3 4">
    <name type="scientific">Nocardia speluncae</name>
    <dbReference type="NCBI Taxonomy" id="419477"/>
    <lineage>
        <taxon>Bacteria</taxon>
        <taxon>Bacillati</taxon>
        <taxon>Actinomycetota</taxon>
        <taxon>Actinomycetes</taxon>
        <taxon>Mycobacteriales</taxon>
        <taxon>Nocardiaceae</taxon>
        <taxon>Nocardia</taxon>
    </lineage>
</organism>